<reference evidence="2 3" key="1">
    <citation type="submission" date="2024-03" db="EMBL/GenBank/DDBJ databases">
        <title>YIM 134122 draft genome.</title>
        <authorList>
            <person name="Zuo S."/>
            <person name="Xiong L."/>
        </authorList>
    </citation>
    <scope>NUCLEOTIDE SEQUENCE [LARGE SCALE GENOMIC DNA]</scope>
    <source>
        <strain evidence="2 3">YIM 134122</strain>
    </source>
</reference>
<dbReference type="InterPro" id="IPR053716">
    <property type="entry name" value="Flag_assembly_chemotaxis_eff"/>
</dbReference>
<dbReference type="Proteomes" id="UP001425155">
    <property type="component" value="Unassembled WGS sequence"/>
</dbReference>
<dbReference type="EMBL" id="JBCLVG010000001">
    <property type="protein sequence ID" value="MEN1946208.1"/>
    <property type="molecule type" value="Genomic_DNA"/>
</dbReference>
<feature type="compositionally biased region" description="Basic and acidic residues" evidence="1">
    <location>
        <begin position="81"/>
        <end position="96"/>
    </location>
</feature>
<dbReference type="Gene3D" id="1.10.287.1700">
    <property type="match status" value="1"/>
</dbReference>
<comment type="caution">
    <text evidence="2">The sequence shown here is derived from an EMBL/GenBank/DDBJ whole genome shotgun (WGS) entry which is preliminary data.</text>
</comment>
<evidence type="ECO:0008006" key="4">
    <source>
        <dbReference type="Google" id="ProtNLM"/>
    </source>
</evidence>
<evidence type="ECO:0000313" key="3">
    <source>
        <dbReference type="Proteomes" id="UP001425155"/>
    </source>
</evidence>
<evidence type="ECO:0000313" key="2">
    <source>
        <dbReference type="EMBL" id="MEN1946208.1"/>
    </source>
</evidence>
<feature type="region of interest" description="Disordered" evidence="1">
    <location>
        <begin position="76"/>
        <end position="96"/>
    </location>
</feature>
<accession>A0ABU9W2X7</accession>
<keyword evidence="3" id="KW-1185">Reference proteome</keyword>
<gene>
    <name evidence="2" type="ORF">WJX64_06615</name>
</gene>
<name>A0ABU9W2X7_9MICO</name>
<sequence>MSRTFSLTGLLRLRRLEEETAAGDLSLARERAAEATEREHLVRAALDLEQAPAAVPTSALHAIAAARASSRTMLGELNQLSRERDADAASARDVHDRARADAGALEKLAERHAAAVELDERRREQIVLDEIASRRRAVQGEIR</sequence>
<protein>
    <recommendedName>
        <fullName evidence="4">Flagellar FliJ protein</fullName>
    </recommendedName>
</protein>
<evidence type="ECO:0000256" key="1">
    <source>
        <dbReference type="SAM" id="MobiDB-lite"/>
    </source>
</evidence>
<organism evidence="2 3">
    <name type="scientific">Leifsonia stereocauli</name>
    <dbReference type="NCBI Taxonomy" id="3134136"/>
    <lineage>
        <taxon>Bacteria</taxon>
        <taxon>Bacillati</taxon>
        <taxon>Actinomycetota</taxon>
        <taxon>Actinomycetes</taxon>
        <taxon>Micrococcales</taxon>
        <taxon>Microbacteriaceae</taxon>
        <taxon>Leifsonia</taxon>
    </lineage>
</organism>
<proteinExistence type="predicted"/>
<dbReference type="RefSeq" id="WP_342112669.1">
    <property type="nucleotide sequence ID" value="NZ_JBCAUN010000001.1"/>
</dbReference>